<reference evidence="2 3" key="1">
    <citation type="submission" date="2018-10" db="EMBL/GenBank/DDBJ databases">
        <title>Co-occurring genomic capacity for anaerobic methane metabolism and dissimilatory sulfite reduction discovered in the Korarchaeota.</title>
        <authorList>
            <person name="Mckay L.J."/>
            <person name="Dlakic M."/>
            <person name="Fields M.W."/>
            <person name="Delmont T.O."/>
            <person name="Eren A.M."/>
            <person name="Jay Z.J."/>
            <person name="Klingelsmith K.B."/>
            <person name="Rusch D.B."/>
            <person name="Inskeep W.P."/>
        </authorList>
    </citation>
    <scope>NUCLEOTIDE SEQUENCE [LARGE SCALE GENOMIC DNA]</scope>
    <source>
        <strain evidence="2 3">MDKW</strain>
    </source>
</reference>
<keyword evidence="1" id="KW-0812">Transmembrane</keyword>
<dbReference type="AlphaFoldDB" id="A0A3R9PCC2"/>
<keyword evidence="1" id="KW-0472">Membrane</keyword>
<evidence type="ECO:0000313" key="3">
    <source>
        <dbReference type="Proteomes" id="UP000277582"/>
    </source>
</evidence>
<feature type="transmembrane region" description="Helical" evidence="1">
    <location>
        <begin position="16"/>
        <end position="43"/>
    </location>
</feature>
<dbReference type="InterPro" id="IPR007404">
    <property type="entry name" value="YdjM-like"/>
</dbReference>
<dbReference type="Pfam" id="PF04307">
    <property type="entry name" value="YdjM"/>
    <property type="match status" value="1"/>
</dbReference>
<keyword evidence="1" id="KW-1133">Transmembrane helix</keyword>
<keyword evidence="3" id="KW-1185">Reference proteome</keyword>
<feature type="transmembrane region" description="Helical" evidence="1">
    <location>
        <begin position="55"/>
        <end position="73"/>
    </location>
</feature>
<dbReference type="RefSeq" id="WP_125672517.1">
    <property type="nucleotide sequence ID" value="NZ_RCOS01000152.1"/>
</dbReference>
<accession>A0A3R9PCC2</accession>
<feature type="transmembrane region" description="Helical" evidence="1">
    <location>
        <begin position="85"/>
        <end position="105"/>
    </location>
</feature>
<sequence>MYRYETGGSPDKVAHIIFAVLATWLLGYRTANDLITAALFAPVPDLDLFYRHRELLHNVFFIVGFPLVLLYFAPQIPFPADLIALSSHVALDLLSPAGVALLFPFSKRRFGLGLVRSGVPTLVLVIFLAAMVFFLITK</sequence>
<proteinExistence type="predicted"/>
<keyword evidence="2" id="KW-0378">Hydrolase</keyword>
<organism evidence="2 3">
    <name type="scientific">Candidatus Methanodesulfokora washburnensis</name>
    <dbReference type="NCBI Taxonomy" id="2478471"/>
    <lineage>
        <taxon>Archaea</taxon>
        <taxon>Thermoproteota</taxon>
        <taxon>Candidatus Korarchaeia</taxon>
        <taxon>Candidatus Korarchaeia incertae sedis</taxon>
        <taxon>Candidatus Methanodesulfokora</taxon>
    </lineage>
</organism>
<evidence type="ECO:0000313" key="2">
    <source>
        <dbReference type="EMBL" id="RSN72466.1"/>
    </source>
</evidence>
<comment type="caution">
    <text evidence="2">The sequence shown here is derived from an EMBL/GenBank/DDBJ whole genome shotgun (WGS) entry which is preliminary data.</text>
</comment>
<name>A0A3R9PCC2_9CREN</name>
<dbReference type="EMBL" id="RCOS01000152">
    <property type="protein sequence ID" value="RSN72466.1"/>
    <property type="molecule type" value="Genomic_DNA"/>
</dbReference>
<feature type="transmembrane region" description="Helical" evidence="1">
    <location>
        <begin position="117"/>
        <end position="136"/>
    </location>
</feature>
<gene>
    <name evidence="2" type="ORF">D6D85_13730</name>
</gene>
<protein>
    <submittedName>
        <fullName evidence="2">Metal-dependent hydrolase</fullName>
    </submittedName>
</protein>
<dbReference type="Proteomes" id="UP000277582">
    <property type="component" value="Unassembled WGS sequence"/>
</dbReference>
<evidence type="ECO:0000256" key="1">
    <source>
        <dbReference type="SAM" id="Phobius"/>
    </source>
</evidence>
<dbReference type="OrthoDB" id="199847at2157"/>
<dbReference type="GO" id="GO:0016787">
    <property type="term" value="F:hydrolase activity"/>
    <property type="evidence" value="ECO:0007669"/>
    <property type="project" value="UniProtKB-KW"/>
</dbReference>